<keyword evidence="7 15" id="KW-0418">Kinase</keyword>
<dbReference type="InterPro" id="IPR037516">
    <property type="entry name" value="Tripartite_DENN"/>
</dbReference>
<dbReference type="InterPro" id="IPR011009">
    <property type="entry name" value="Kinase-like_dom_sf"/>
</dbReference>
<dbReference type="Gene3D" id="3.30.200.20">
    <property type="entry name" value="Phosphorylase Kinase, domain 1"/>
    <property type="match status" value="1"/>
</dbReference>
<evidence type="ECO:0000313" key="20">
    <source>
        <dbReference type="Proteomes" id="UP000037505"/>
    </source>
</evidence>
<evidence type="ECO:0000256" key="1">
    <source>
        <dbReference type="ARBA" id="ARBA00001946"/>
    </source>
</evidence>
<dbReference type="GO" id="GO:0004707">
    <property type="term" value="F:MAP kinase activity"/>
    <property type="evidence" value="ECO:0007669"/>
    <property type="project" value="UniProtKB-EC"/>
</dbReference>
<dbReference type="SUPFAM" id="SSF56112">
    <property type="entry name" value="Protein kinase-like (PK-like)"/>
    <property type="match status" value="1"/>
</dbReference>
<dbReference type="GO" id="GO:0071474">
    <property type="term" value="P:cellular hyperosmotic response"/>
    <property type="evidence" value="ECO:0007669"/>
    <property type="project" value="UniProtKB-ARBA"/>
</dbReference>
<comment type="cofactor">
    <cofactor evidence="1 15">
        <name>Mg(2+)</name>
        <dbReference type="ChEBI" id="CHEBI:18420"/>
    </cofactor>
</comment>
<feature type="compositionally biased region" description="Polar residues" evidence="16">
    <location>
        <begin position="995"/>
        <end position="1009"/>
    </location>
</feature>
<evidence type="ECO:0000256" key="16">
    <source>
        <dbReference type="SAM" id="MobiDB-lite"/>
    </source>
</evidence>
<evidence type="ECO:0000256" key="2">
    <source>
        <dbReference type="ARBA" id="ARBA00004123"/>
    </source>
</evidence>
<comment type="caution">
    <text evidence="19">The sequence shown here is derived from an EMBL/GenBank/DDBJ whole genome shotgun (WGS) entry which is preliminary data.</text>
</comment>
<feature type="compositionally biased region" description="Polar residues" evidence="16">
    <location>
        <begin position="883"/>
        <end position="913"/>
    </location>
</feature>
<comment type="similarity">
    <text evidence="13 15">Belongs to the protein kinase superfamily. Ser/Thr protein kinase family. MAP kinase subfamily.</text>
</comment>
<dbReference type="PANTHER" id="PTHR31017:SF1">
    <property type="entry name" value="LATE SECRETORY PATHWAY PROTEIN AVL9 HOMOLOG"/>
    <property type="match status" value="1"/>
</dbReference>
<dbReference type="Gene3D" id="1.10.510.10">
    <property type="entry name" value="Transferase(Phosphotransferase) domain 1"/>
    <property type="match status" value="1"/>
</dbReference>
<comment type="subcellular location">
    <subcellularLocation>
        <location evidence="2">Nucleus</location>
    </subcellularLocation>
</comment>
<dbReference type="RefSeq" id="XP_015410982.1">
    <property type="nucleotide sequence ID" value="XM_015546816.1"/>
</dbReference>
<evidence type="ECO:0000256" key="7">
    <source>
        <dbReference type="ARBA" id="ARBA00022777"/>
    </source>
</evidence>
<keyword evidence="8 14" id="KW-0067">ATP-binding</keyword>
<dbReference type="OrthoDB" id="192887at2759"/>
<dbReference type="STRING" id="1509407.A0A0L1JE34"/>
<evidence type="ECO:0000259" key="18">
    <source>
        <dbReference type="PROSITE" id="PS50211"/>
    </source>
</evidence>
<dbReference type="InterPro" id="IPR038783">
    <property type="entry name" value="MAPK_Sty1/HOG1"/>
</dbReference>
<dbReference type="GO" id="GO:0005737">
    <property type="term" value="C:cytoplasm"/>
    <property type="evidence" value="ECO:0007669"/>
    <property type="project" value="TreeGrafter"/>
</dbReference>
<name>A0A0L1JE34_ASPN3</name>
<comment type="catalytic activity">
    <reaction evidence="12">
        <text>L-seryl-[protein] + ATP = O-phospho-L-seryl-[protein] + ADP + H(+)</text>
        <dbReference type="Rhea" id="RHEA:17989"/>
        <dbReference type="Rhea" id="RHEA-COMP:9863"/>
        <dbReference type="Rhea" id="RHEA-COMP:11604"/>
        <dbReference type="ChEBI" id="CHEBI:15378"/>
        <dbReference type="ChEBI" id="CHEBI:29999"/>
        <dbReference type="ChEBI" id="CHEBI:30616"/>
        <dbReference type="ChEBI" id="CHEBI:83421"/>
        <dbReference type="ChEBI" id="CHEBI:456216"/>
        <dbReference type="EC" id="2.7.11.24"/>
    </reaction>
    <physiologicalReaction direction="left-to-right" evidence="12">
        <dbReference type="Rhea" id="RHEA:17990"/>
    </physiologicalReaction>
</comment>
<comment type="activity regulation">
    <text evidence="15">Activated by threonine and tyrosine phosphorylation.</text>
</comment>
<dbReference type="InterPro" id="IPR008271">
    <property type="entry name" value="Ser/Thr_kinase_AS"/>
</dbReference>
<evidence type="ECO:0000256" key="9">
    <source>
        <dbReference type="ARBA" id="ARBA00023242"/>
    </source>
</evidence>
<dbReference type="Pfam" id="PF09794">
    <property type="entry name" value="Avl9"/>
    <property type="match status" value="1"/>
</dbReference>
<feature type="compositionally biased region" description="Polar residues" evidence="16">
    <location>
        <begin position="1044"/>
        <end position="1055"/>
    </location>
</feature>
<reference evidence="19 20" key="1">
    <citation type="submission" date="2014-06" db="EMBL/GenBank/DDBJ databases">
        <title>The Genome of the Aflatoxigenic Filamentous Fungus Aspergillus nomius.</title>
        <authorList>
            <person name="Moore M.G."/>
            <person name="Shannon B.M."/>
            <person name="Brian M.M."/>
        </authorList>
    </citation>
    <scope>NUCLEOTIDE SEQUENCE [LARGE SCALE GENOMIC DNA]</scope>
    <source>
        <strain evidence="19 20">NRRL 13137</strain>
    </source>
</reference>
<dbReference type="GeneID" id="26803363"/>
<dbReference type="GO" id="GO:0005524">
    <property type="term" value="F:ATP binding"/>
    <property type="evidence" value="ECO:0007669"/>
    <property type="project" value="UniProtKB-UniRule"/>
</dbReference>
<comment type="similarity">
    <text evidence="10">Belongs to the AVL9 family.</text>
</comment>
<feature type="compositionally biased region" description="Basic and acidic residues" evidence="16">
    <location>
        <begin position="1021"/>
        <end position="1037"/>
    </location>
</feature>
<organism evidence="19 20">
    <name type="scientific">Aspergillus nomiae NRRL (strain ATCC 15546 / NRRL 13137 / CBS 260.88 / M93)</name>
    <dbReference type="NCBI Taxonomy" id="1509407"/>
    <lineage>
        <taxon>Eukaryota</taxon>
        <taxon>Fungi</taxon>
        <taxon>Dikarya</taxon>
        <taxon>Ascomycota</taxon>
        <taxon>Pezizomycotina</taxon>
        <taxon>Eurotiomycetes</taxon>
        <taxon>Eurotiomycetidae</taxon>
        <taxon>Eurotiales</taxon>
        <taxon>Aspergillaceae</taxon>
        <taxon>Aspergillus</taxon>
        <taxon>Aspergillus subgen. Circumdati</taxon>
    </lineage>
</organism>
<dbReference type="InterPro" id="IPR017441">
    <property type="entry name" value="Protein_kinase_ATP_BS"/>
</dbReference>
<feature type="domain" description="Protein kinase" evidence="17">
    <location>
        <begin position="20"/>
        <end position="299"/>
    </location>
</feature>
<evidence type="ECO:0000256" key="14">
    <source>
        <dbReference type="PROSITE-ProRule" id="PRU10141"/>
    </source>
</evidence>
<keyword evidence="6 14" id="KW-0547">Nucleotide-binding</keyword>
<dbReference type="EMBL" id="JNOM01000020">
    <property type="protein sequence ID" value="KNG90059.1"/>
    <property type="molecule type" value="Genomic_DNA"/>
</dbReference>
<evidence type="ECO:0000256" key="10">
    <source>
        <dbReference type="ARBA" id="ARBA00038178"/>
    </source>
</evidence>
<feature type="binding site" evidence="14">
    <location>
        <position position="50"/>
    </location>
    <ligand>
        <name>ATP</name>
        <dbReference type="ChEBI" id="CHEBI:30616"/>
    </ligand>
</feature>
<feature type="region of interest" description="Disordered" evidence="16">
    <location>
        <begin position="954"/>
        <end position="1148"/>
    </location>
</feature>
<dbReference type="FunFam" id="1.10.510.10:FF:000049">
    <property type="entry name" value="Mitogen-activated protein kinase"/>
    <property type="match status" value="1"/>
</dbReference>
<dbReference type="PANTHER" id="PTHR31017">
    <property type="entry name" value="LATE SECRETORY PATHWAY PROTEIN AVL9-RELATED"/>
    <property type="match status" value="1"/>
</dbReference>
<feature type="compositionally biased region" description="Polar residues" evidence="16">
    <location>
        <begin position="1136"/>
        <end position="1148"/>
    </location>
</feature>
<evidence type="ECO:0000313" key="19">
    <source>
        <dbReference type="EMBL" id="KNG90059.1"/>
    </source>
</evidence>
<evidence type="ECO:0000256" key="3">
    <source>
        <dbReference type="ARBA" id="ARBA00012411"/>
    </source>
</evidence>
<dbReference type="InterPro" id="IPR018307">
    <property type="entry name" value="ABL9/DENND6_dom"/>
</dbReference>
<feature type="compositionally biased region" description="Low complexity" evidence="16">
    <location>
        <begin position="963"/>
        <end position="977"/>
    </location>
</feature>
<evidence type="ECO:0000256" key="8">
    <source>
        <dbReference type="ARBA" id="ARBA00022840"/>
    </source>
</evidence>
<evidence type="ECO:0000256" key="6">
    <source>
        <dbReference type="ARBA" id="ARBA00022741"/>
    </source>
</evidence>
<dbReference type="InterPro" id="IPR051731">
    <property type="entry name" value="DENND11/AVL9_GEFs"/>
</dbReference>
<feature type="region of interest" description="Disordered" evidence="16">
    <location>
        <begin position="872"/>
        <end position="914"/>
    </location>
</feature>
<keyword evidence="15" id="KW-0460">Magnesium</keyword>
<dbReference type="PROSITE" id="PS50011">
    <property type="entry name" value="PROTEIN_KINASE_DOM"/>
    <property type="match status" value="1"/>
</dbReference>
<dbReference type="GO" id="GO:0034599">
    <property type="term" value="P:cellular response to oxidative stress"/>
    <property type="evidence" value="ECO:0007669"/>
    <property type="project" value="UniProtKB-ARBA"/>
</dbReference>
<dbReference type="GO" id="GO:0051403">
    <property type="term" value="P:stress-activated MAPK cascade"/>
    <property type="evidence" value="ECO:0007669"/>
    <property type="project" value="InterPro"/>
</dbReference>
<keyword evidence="5 15" id="KW-0808">Transferase</keyword>
<accession>A0A0L1JE34</accession>
<dbReference type="SMART" id="SM00220">
    <property type="entry name" value="S_TKc"/>
    <property type="match status" value="1"/>
</dbReference>
<dbReference type="Pfam" id="PF00069">
    <property type="entry name" value="Pkinase"/>
    <property type="match status" value="1"/>
</dbReference>
<evidence type="ECO:0000256" key="11">
    <source>
        <dbReference type="ARBA" id="ARBA00047919"/>
    </source>
</evidence>
<dbReference type="CDD" id="cd07856">
    <property type="entry name" value="STKc_Sty1_Hog1"/>
    <property type="match status" value="1"/>
</dbReference>
<evidence type="ECO:0000256" key="12">
    <source>
        <dbReference type="ARBA" id="ARBA00048130"/>
    </source>
</evidence>
<protein>
    <recommendedName>
        <fullName evidence="3 15">Mitogen-activated protein kinase</fullName>
        <ecNumber evidence="3 15">2.7.11.24</ecNumber>
    </recommendedName>
</protein>
<feature type="compositionally biased region" description="Basic and acidic residues" evidence="16">
    <location>
        <begin position="872"/>
        <end position="882"/>
    </location>
</feature>
<sequence length="1148" mass="129098">MAEFVRAQIFGTTFEITSRYTELQPVGMGAFGLVCSARDQLTGQPVAVKKIMKPFSTPVLSKRTYRELKLLKHLRHENIISLSDIFISPLEDIYFVTELLGTDLHRLLTSRPLEKQFIQYFLYQILRGLKYVHSAGVVHRDLKPSNILINENCDLKICDFGLARIQDPQMTGYVSTRYYRAPEIMLTWQKYDVEVDIWSAACIFAEMLEGKPLFPGKDHVNQFSIITELLGTPPDDVIETICSENTLRFVKSLPKRERQPLATKFKNADPDAVDLLERMLVFDPKKRIRAGEALAHEYLAPYHDPTDEPVAEEKFDWSFNDADLPVDTWKIMMYSEILDFHNIDQGTEAASQVLVEGAGDAQQNFAPIVMVIDFHHARGPEIELCFGEDGTDPAVKNDWSLLPFMALSDGAHMSTEEFSYFTLRRKETATEPATSLFGISCSRQIDSNLLLYRPSDVTRSTVQKAVVVITDSPQSLGQLREKLSIVTSAWFAQRDFSDIDILKKFRESLVMNLNKDESFKDQNLGLSLREMIHEFKYQTLVLFKALLLQPKMLFFGSRCERLCMIQFSLVSLIPGLINYLQDCADPAFESYTKTVEKPTTLKTSDRSSLLAYMGLPLQIFGKGSMFGPYTPLQQLDLLADHGTKSYVVGSTNSLLLQQKDRYSDILINLDEDTINITSPSLRNALALSVADRRWIDLLTQIINDTWDEAHPEQPKTHGYMGSEEFIRLQFEEYLLALLSCMKYHEELDSFNAGDPGRRSKEQLEAFNIEGDPALEFNAEFLAQWQNTSNYALFKHLTSDALLYSIVEPRHPCAGGLTMDDVQRRLSQQVADLHLDERVRESREALNRHISTGQKKVTAAFNNFWADIEAMREAQRKKNEERTPQSQRSSIDKGSSPQFSPSDTASVHSTSGSSWFGARKAPSVDITQAQASVSAAGQRAGAYLNSWSTWASEKRKEWQDKSKTPSSPSSVTSPSTPTLAGTAEQSDLPERGRRSMQASRSEDSITLSRSGSRRKRWSNIFLRRDSGEYGSLNRKDDGDGGEYDTANTRSQLSNEVPANDGPSHPTEQPSEEAKASAAAQVSSTSEIHKPNERNDTTTTANASTEQPKPSVKPQTTIDKQDTIAEEPASTESKTENEAPTTAEQAPQSQ</sequence>
<evidence type="ECO:0000256" key="5">
    <source>
        <dbReference type="ARBA" id="ARBA00022679"/>
    </source>
</evidence>
<feature type="compositionally biased region" description="Polar residues" evidence="16">
    <location>
        <begin position="1095"/>
        <end position="1116"/>
    </location>
</feature>
<evidence type="ECO:0000256" key="4">
    <source>
        <dbReference type="ARBA" id="ARBA00022527"/>
    </source>
</evidence>
<dbReference type="InterPro" id="IPR003527">
    <property type="entry name" value="MAP_kinase_CS"/>
</dbReference>
<proteinExistence type="inferred from homology"/>
<feature type="domain" description="UDENN" evidence="18">
    <location>
        <begin position="367"/>
        <end position="812"/>
    </location>
</feature>
<dbReference type="GO" id="GO:0106310">
    <property type="term" value="F:protein serine kinase activity"/>
    <property type="evidence" value="ECO:0007669"/>
    <property type="project" value="RHEA"/>
</dbReference>
<dbReference type="PROSITE" id="PS00107">
    <property type="entry name" value="PROTEIN_KINASE_ATP"/>
    <property type="match status" value="1"/>
</dbReference>
<dbReference type="PROSITE" id="PS50211">
    <property type="entry name" value="DENN"/>
    <property type="match status" value="1"/>
</dbReference>
<dbReference type="AlphaFoldDB" id="A0A0L1JE34"/>
<dbReference type="PROSITE" id="PS01351">
    <property type="entry name" value="MAPK"/>
    <property type="match status" value="1"/>
</dbReference>
<dbReference type="PROSITE" id="PS00108">
    <property type="entry name" value="PROTEIN_KINASE_ST"/>
    <property type="match status" value="1"/>
</dbReference>
<dbReference type="GO" id="GO:0005634">
    <property type="term" value="C:nucleus"/>
    <property type="evidence" value="ECO:0007669"/>
    <property type="project" value="UniProtKB-SubCell"/>
</dbReference>
<evidence type="ECO:0000256" key="15">
    <source>
        <dbReference type="RuleBase" id="RU361165"/>
    </source>
</evidence>
<comment type="catalytic activity">
    <reaction evidence="11">
        <text>L-threonyl-[protein] + ATP = O-phospho-L-threonyl-[protein] + ADP + H(+)</text>
        <dbReference type="Rhea" id="RHEA:46608"/>
        <dbReference type="Rhea" id="RHEA-COMP:11060"/>
        <dbReference type="Rhea" id="RHEA-COMP:11605"/>
        <dbReference type="ChEBI" id="CHEBI:15378"/>
        <dbReference type="ChEBI" id="CHEBI:30013"/>
        <dbReference type="ChEBI" id="CHEBI:30616"/>
        <dbReference type="ChEBI" id="CHEBI:61977"/>
        <dbReference type="ChEBI" id="CHEBI:456216"/>
        <dbReference type="EC" id="2.7.11.24"/>
    </reaction>
    <physiologicalReaction direction="left-to-right" evidence="11">
        <dbReference type="Rhea" id="RHEA:46609"/>
    </physiologicalReaction>
</comment>
<keyword evidence="4 15" id="KW-0723">Serine/threonine-protein kinase</keyword>
<evidence type="ECO:0000256" key="13">
    <source>
        <dbReference type="ARBA" id="ARBA00061056"/>
    </source>
</evidence>
<gene>
    <name evidence="19" type="ORF">ANOM_001559</name>
</gene>
<evidence type="ECO:0000259" key="17">
    <source>
        <dbReference type="PROSITE" id="PS50011"/>
    </source>
</evidence>
<dbReference type="Proteomes" id="UP000037505">
    <property type="component" value="Unassembled WGS sequence"/>
</dbReference>
<dbReference type="EC" id="2.7.11.24" evidence="3 15"/>
<keyword evidence="20" id="KW-1185">Reference proteome</keyword>
<feature type="compositionally biased region" description="Basic and acidic residues" evidence="16">
    <location>
        <begin position="1085"/>
        <end position="1094"/>
    </location>
</feature>
<keyword evidence="9" id="KW-0539">Nucleus</keyword>
<dbReference type="InterPro" id="IPR000719">
    <property type="entry name" value="Prot_kinase_dom"/>
</dbReference>
<dbReference type="FunFam" id="3.30.200.20:FF:000050">
    <property type="entry name" value="Mitogen-activated protein kinase"/>
    <property type="match status" value="1"/>
</dbReference>